<dbReference type="KEGG" id="pmet:G4Y79_19450"/>
<protein>
    <submittedName>
        <fullName evidence="2">Uncharacterized protein</fullName>
    </submittedName>
</protein>
<feature type="transmembrane region" description="Helical" evidence="1">
    <location>
        <begin position="47"/>
        <end position="69"/>
    </location>
</feature>
<evidence type="ECO:0000313" key="3">
    <source>
        <dbReference type="Proteomes" id="UP000594468"/>
    </source>
</evidence>
<keyword evidence="1" id="KW-0812">Transmembrane</keyword>
<dbReference type="AlphaFoldDB" id="A0A7S8E7N5"/>
<keyword evidence="1" id="KW-1133">Transmembrane helix</keyword>
<accession>A0A7S8E7N5</accession>
<sequence length="96" mass="10780">MGNTLMKYIIIVVSIVTSVAFLGISVISTYEIFQTLLQGDDPIRGEMWVLLIMAFTGGVILLSMAWGIAELTESRRVQREVQLNRSTQGYHDDEDI</sequence>
<evidence type="ECO:0000313" key="2">
    <source>
        <dbReference type="EMBL" id="QPC81842.1"/>
    </source>
</evidence>
<dbReference type="Proteomes" id="UP000594468">
    <property type="component" value="Chromosome"/>
</dbReference>
<proteinExistence type="predicted"/>
<organism evidence="2 3">
    <name type="scientific">Phototrophicus methaneseepsis</name>
    <dbReference type="NCBI Taxonomy" id="2710758"/>
    <lineage>
        <taxon>Bacteria</taxon>
        <taxon>Bacillati</taxon>
        <taxon>Chloroflexota</taxon>
        <taxon>Candidatus Thermofontia</taxon>
        <taxon>Phototrophicales</taxon>
        <taxon>Phototrophicaceae</taxon>
        <taxon>Phototrophicus</taxon>
    </lineage>
</organism>
<keyword evidence="3" id="KW-1185">Reference proteome</keyword>
<reference evidence="2 3" key="1">
    <citation type="submission" date="2020-02" db="EMBL/GenBank/DDBJ databases">
        <authorList>
            <person name="Zheng R.K."/>
            <person name="Sun C.M."/>
        </authorList>
    </citation>
    <scope>NUCLEOTIDE SEQUENCE [LARGE SCALE GENOMIC DNA]</scope>
    <source>
        <strain evidence="3">rifampicinis</strain>
    </source>
</reference>
<evidence type="ECO:0000256" key="1">
    <source>
        <dbReference type="SAM" id="Phobius"/>
    </source>
</evidence>
<dbReference type="EMBL" id="CP062983">
    <property type="protein sequence ID" value="QPC81842.1"/>
    <property type="molecule type" value="Genomic_DNA"/>
</dbReference>
<feature type="transmembrane region" description="Helical" evidence="1">
    <location>
        <begin position="7"/>
        <end position="27"/>
    </location>
</feature>
<gene>
    <name evidence="2" type="ORF">G4Y79_19450</name>
</gene>
<keyword evidence="1" id="KW-0472">Membrane</keyword>
<name>A0A7S8E7N5_9CHLR</name>
<dbReference type="RefSeq" id="WP_195169913.1">
    <property type="nucleotide sequence ID" value="NZ_CP062983.1"/>
</dbReference>